<organism evidence="1 2">
    <name type="scientific">Puccinia graminis f. sp. tritici</name>
    <dbReference type="NCBI Taxonomy" id="56615"/>
    <lineage>
        <taxon>Eukaryota</taxon>
        <taxon>Fungi</taxon>
        <taxon>Dikarya</taxon>
        <taxon>Basidiomycota</taxon>
        <taxon>Pucciniomycotina</taxon>
        <taxon>Pucciniomycetes</taxon>
        <taxon>Pucciniales</taxon>
        <taxon>Pucciniaceae</taxon>
        <taxon>Puccinia</taxon>
    </lineage>
</organism>
<reference evidence="1 2" key="1">
    <citation type="submission" date="2019-05" db="EMBL/GenBank/DDBJ databases">
        <title>Emergence of the Ug99 lineage of the wheat stem rust pathogen through somatic hybridization.</title>
        <authorList>
            <person name="Li F."/>
            <person name="Upadhyaya N.M."/>
            <person name="Sperschneider J."/>
            <person name="Matny O."/>
            <person name="Nguyen-Phuc H."/>
            <person name="Mago R."/>
            <person name="Raley C."/>
            <person name="Miller M.E."/>
            <person name="Silverstein K.A.T."/>
            <person name="Henningsen E."/>
            <person name="Hirsch C.D."/>
            <person name="Visser B."/>
            <person name="Pretorius Z.A."/>
            <person name="Steffenson B.J."/>
            <person name="Schwessinger B."/>
            <person name="Dodds P.N."/>
            <person name="Figueroa M."/>
        </authorList>
    </citation>
    <scope>NUCLEOTIDE SEQUENCE [LARGE SCALE GENOMIC DNA]</scope>
    <source>
        <strain evidence="1">21-0</strain>
    </source>
</reference>
<accession>A0A5B0PNL5</accession>
<name>A0A5B0PNL5_PUCGR</name>
<evidence type="ECO:0000313" key="2">
    <source>
        <dbReference type="Proteomes" id="UP000324748"/>
    </source>
</evidence>
<dbReference type="OrthoDB" id="10551156at2759"/>
<protein>
    <submittedName>
        <fullName evidence="1">Uncharacterized protein</fullName>
    </submittedName>
</protein>
<evidence type="ECO:0000313" key="1">
    <source>
        <dbReference type="EMBL" id="KAA1103245.1"/>
    </source>
</evidence>
<dbReference type="AlphaFoldDB" id="A0A5B0PNL5"/>
<dbReference type="Proteomes" id="UP000324748">
    <property type="component" value="Unassembled WGS sequence"/>
</dbReference>
<keyword evidence="2" id="KW-1185">Reference proteome</keyword>
<dbReference type="EMBL" id="VSWC01000042">
    <property type="protein sequence ID" value="KAA1103245.1"/>
    <property type="molecule type" value="Genomic_DNA"/>
</dbReference>
<proteinExistence type="predicted"/>
<gene>
    <name evidence="1" type="ORF">PGT21_010963</name>
</gene>
<sequence length="245" mass="27683">MLRFFQLVRNNMGTTLIRDKGADLKAIREPLQNCNSSEKVSKPPDYYESLRRTFGIPFASHCEMYLDQGPGRPPLRAHISKHFRTNFGNVSNPCTRSVSRSADSPDRSAVPYVSVQNGSAKTFPVAGLHYGCRGSKHFRSSFGNVSKYAPAGADVLDLGPGTFRNVMRKGFRRSSEDLPLFFRNLFEVITKLCGFEINSEARLRNGFKRVSKDFRNNREVSKLFQNCYSSAMALGWLLDRHPCLL</sequence>
<comment type="caution">
    <text evidence="1">The sequence shown here is derived from an EMBL/GenBank/DDBJ whole genome shotgun (WGS) entry which is preliminary data.</text>
</comment>